<keyword evidence="4 7" id="KW-0812">Transmembrane</keyword>
<feature type="transmembrane region" description="Helical" evidence="7">
    <location>
        <begin position="20"/>
        <end position="40"/>
    </location>
</feature>
<evidence type="ECO:0000256" key="5">
    <source>
        <dbReference type="ARBA" id="ARBA00022989"/>
    </source>
</evidence>
<feature type="domain" description="MacB-like periplasmic core" evidence="9">
    <location>
        <begin position="19"/>
        <end position="249"/>
    </location>
</feature>
<evidence type="ECO:0000313" key="10">
    <source>
        <dbReference type="EMBL" id="MBK9797662.1"/>
    </source>
</evidence>
<feature type="transmembrane region" description="Helical" evidence="7">
    <location>
        <begin position="322"/>
        <end position="350"/>
    </location>
</feature>
<sequence>MRFELQVALRFLQEGRMQTALILGGIGTGVGVIIFLSALISGLQASIIERTLGTQAHVVLQPPEEEARPQLDRAHQDVLAHIQRPAQRLRTILGWPRLLADLRSRPDVTAATPTVEGSAFALRGTANRSVALRGVDSDSYGGILDLRSKLVEGTFDVTGTHAVVGVELAKELGLGVGDTLRLVAPDDHTELFTISGLFDVGITDLNLRWVFISLRSGQTLMDLSGGVSSIQVKLRDIFSAEQVARELGAATGLKSDSWMTLNSQILMGLRSQDSSSIMIQFLVILAVVLGIASVLVVSVIQKGRQIGIMRAFGTRQEQVLRIFLLQGGLLGLVGSVAGILLGTLMALGFQRLATNPDGSPLFPVALTLQLYGRSVLVALGTGLVGSWLPARRAAALDPAVAIRNE</sequence>
<dbReference type="AlphaFoldDB" id="A0A9D7SH96"/>
<dbReference type="InterPro" id="IPR003838">
    <property type="entry name" value="ABC3_permease_C"/>
</dbReference>
<dbReference type="EMBL" id="JADKIO010000011">
    <property type="protein sequence ID" value="MBK9797662.1"/>
    <property type="molecule type" value="Genomic_DNA"/>
</dbReference>
<evidence type="ECO:0000313" key="11">
    <source>
        <dbReference type="Proteomes" id="UP000886657"/>
    </source>
</evidence>
<keyword evidence="3" id="KW-1003">Cell membrane</keyword>
<proteinExistence type="inferred from homology"/>
<comment type="similarity">
    <text evidence="2">Belongs to the ABC-4 integral membrane protein family. LolC/E subfamily.</text>
</comment>
<keyword evidence="6 7" id="KW-0472">Membrane</keyword>
<organism evidence="10 11">
    <name type="scientific">Candidatus Geothrix skivensis</name>
    <dbReference type="NCBI Taxonomy" id="2954439"/>
    <lineage>
        <taxon>Bacteria</taxon>
        <taxon>Pseudomonadati</taxon>
        <taxon>Acidobacteriota</taxon>
        <taxon>Holophagae</taxon>
        <taxon>Holophagales</taxon>
        <taxon>Holophagaceae</taxon>
        <taxon>Geothrix</taxon>
    </lineage>
</organism>
<dbReference type="GO" id="GO:0044874">
    <property type="term" value="P:lipoprotein localization to outer membrane"/>
    <property type="evidence" value="ECO:0007669"/>
    <property type="project" value="TreeGrafter"/>
</dbReference>
<dbReference type="Proteomes" id="UP000886657">
    <property type="component" value="Unassembled WGS sequence"/>
</dbReference>
<evidence type="ECO:0000256" key="2">
    <source>
        <dbReference type="ARBA" id="ARBA00005236"/>
    </source>
</evidence>
<dbReference type="InterPro" id="IPR025857">
    <property type="entry name" value="MacB_PCD"/>
</dbReference>
<evidence type="ECO:0000256" key="3">
    <source>
        <dbReference type="ARBA" id="ARBA00022475"/>
    </source>
</evidence>
<evidence type="ECO:0000259" key="8">
    <source>
        <dbReference type="Pfam" id="PF02687"/>
    </source>
</evidence>
<gene>
    <name evidence="10" type="ORF">IPP58_14460</name>
</gene>
<dbReference type="InterPro" id="IPR051447">
    <property type="entry name" value="Lipoprotein-release_system"/>
</dbReference>
<name>A0A9D7SH96_9BACT</name>
<feature type="transmembrane region" description="Helical" evidence="7">
    <location>
        <begin position="370"/>
        <end position="388"/>
    </location>
</feature>
<dbReference type="Pfam" id="PF12704">
    <property type="entry name" value="MacB_PCD"/>
    <property type="match status" value="1"/>
</dbReference>
<evidence type="ECO:0000259" key="9">
    <source>
        <dbReference type="Pfam" id="PF12704"/>
    </source>
</evidence>
<dbReference type="GO" id="GO:0098797">
    <property type="term" value="C:plasma membrane protein complex"/>
    <property type="evidence" value="ECO:0007669"/>
    <property type="project" value="TreeGrafter"/>
</dbReference>
<feature type="domain" description="ABC3 transporter permease C-terminal" evidence="8">
    <location>
        <begin position="278"/>
        <end position="397"/>
    </location>
</feature>
<evidence type="ECO:0000256" key="4">
    <source>
        <dbReference type="ARBA" id="ARBA00022692"/>
    </source>
</evidence>
<evidence type="ECO:0000256" key="6">
    <source>
        <dbReference type="ARBA" id="ARBA00023136"/>
    </source>
</evidence>
<comment type="subcellular location">
    <subcellularLocation>
        <location evidence="1">Cell membrane</location>
        <topology evidence="1">Multi-pass membrane protein</topology>
    </subcellularLocation>
</comment>
<evidence type="ECO:0000256" key="1">
    <source>
        <dbReference type="ARBA" id="ARBA00004651"/>
    </source>
</evidence>
<dbReference type="PANTHER" id="PTHR30489">
    <property type="entry name" value="LIPOPROTEIN-RELEASING SYSTEM TRANSMEMBRANE PROTEIN LOLE"/>
    <property type="match status" value="1"/>
</dbReference>
<evidence type="ECO:0000256" key="7">
    <source>
        <dbReference type="SAM" id="Phobius"/>
    </source>
</evidence>
<feature type="transmembrane region" description="Helical" evidence="7">
    <location>
        <begin position="277"/>
        <end position="301"/>
    </location>
</feature>
<dbReference type="PANTHER" id="PTHR30489:SF0">
    <property type="entry name" value="LIPOPROTEIN-RELEASING SYSTEM TRANSMEMBRANE PROTEIN LOLE"/>
    <property type="match status" value="1"/>
</dbReference>
<comment type="caution">
    <text evidence="10">The sequence shown here is derived from an EMBL/GenBank/DDBJ whole genome shotgun (WGS) entry which is preliminary data.</text>
</comment>
<accession>A0A9D7SH96</accession>
<reference evidence="10" key="1">
    <citation type="submission" date="2020-10" db="EMBL/GenBank/DDBJ databases">
        <title>Connecting structure to function with the recovery of over 1000 high-quality activated sludge metagenome-assembled genomes encoding full-length rRNA genes using long-read sequencing.</title>
        <authorList>
            <person name="Singleton C.M."/>
            <person name="Petriglieri F."/>
            <person name="Kristensen J.M."/>
            <person name="Kirkegaard R.H."/>
            <person name="Michaelsen T.Y."/>
            <person name="Andersen M.H."/>
            <person name="Karst S.M."/>
            <person name="Dueholm M.S."/>
            <person name="Nielsen P.H."/>
            <person name="Albertsen M."/>
        </authorList>
    </citation>
    <scope>NUCLEOTIDE SEQUENCE</scope>
    <source>
        <strain evidence="10">Skiv_18-Q3-R9-52_MAXAC.067</strain>
    </source>
</reference>
<protein>
    <submittedName>
        <fullName evidence="10">ABC transporter permease</fullName>
    </submittedName>
</protein>
<keyword evidence="5 7" id="KW-1133">Transmembrane helix</keyword>
<dbReference type="Pfam" id="PF02687">
    <property type="entry name" value="FtsX"/>
    <property type="match status" value="1"/>
</dbReference>